<feature type="region of interest" description="Disordered" evidence="6">
    <location>
        <begin position="874"/>
        <end position="893"/>
    </location>
</feature>
<dbReference type="InterPro" id="IPR011489">
    <property type="entry name" value="EMI_domain"/>
</dbReference>
<evidence type="ECO:0000256" key="7">
    <source>
        <dbReference type="SAM" id="SignalP"/>
    </source>
</evidence>
<evidence type="ECO:0000256" key="5">
    <source>
        <dbReference type="PROSITE-ProRule" id="PRU00076"/>
    </source>
</evidence>
<evidence type="ECO:0000259" key="9">
    <source>
        <dbReference type="PROSITE" id="PS51041"/>
    </source>
</evidence>
<dbReference type="EMBL" id="SOYY01000025">
    <property type="protein sequence ID" value="KAA0702185.1"/>
    <property type="molecule type" value="Genomic_DNA"/>
</dbReference>
<dbReference type="Proteomes" id="UP000324632">
    <property type="component" value="Chromosome 25"/>
</dbReference>
<keyword evidence="4 5" id="KW-1015">Disulfide bond</keyword>
<accession>A0A5A9MZ87</accession>
<proteinExistence type="predicted"/>
<evidence type="ECO:0000256" key="2">
    <source>
        <dbReference type="ARBA" id="ARBA00022729"/>
    </source>
</evidence>
<keyword evidence="11" id="KW-1185">Reference proteome</keyword>
<dbReference type="InterPro" id="IPR000152">
    <property type="entry name" value="EGF-type_Asp/Asn_hydroxyl_site"/>
</dbReference>
<feature type="disulfide bond" evidence="5">
    <location>
        <begin position="545"/>
        <end position="554"/>
    </location>
</feature>
<dbReference type="PANTHER" id="PTHR24035">
    <property type="entry name" value="MULTIPLE EPIDERMAL GROWTH FACTOR-LIKE DOMAINS PROTEIN"/>
    <property type="match status" value="1"/>
</dbReference>
<feature type="signal peptide" evidence="7">
    <location>
        <begin position="1"/>
        <end position="18"/>
    </location>
</feature>
<dbReference type="PROSITE" id="PS01186">
    <property type="entry name" value="EGF_2"/>
    <property type="match status" value="4"/>
</dbReference>
<dbReference type="FunFam" id="2.10.25.10:FF:000240">
    <property type="entry name" value="Vitamin K-dependent protein S"/>
    <property type="match status" value="1"/>
</dbReference>
<feature type="domain" description="EGF-like" evidence="8">
    <location>
        <begin position="107"/>
        <end position="142"/>
    </location>
</feature>
<feature type="chain" id="PRO_5022993405" evidence="7">
    <location>
        <begin position="19"/>
        <end position="1010"/>
    </location>
</feature>
<dbReference type="PRINTS" id="PR00011">
    <property type="entry name" value="EGFLAMININ"/>
</dbReference>
<dbReference type="InterPro" id="IPR000742">
    <property type="entry name" value="EGF"/>
</dbReference>
<protein>
    <submittedName>
        <fullName evidence="10">Multiple epidermal growth factor-like domains protein 6</fullName>
    </submittedName>
</protein>
<dbReference type="SMART" id="SM00181">
    <property type="entry name" value="EGF"/>
    <property type="match status" value="15"/>
</dbReference>
<reference evidence="10 11" key="1">
    <citation type="journal article" date="2019" name="Mol. Ecol. Resour.">
        <title>Chromosome-level genome assembly of Triplophysa tibetana, a fish adapted to the harsh high-altitude environment of the Tibetan Plateau.</title>
        <authorList>
            <person name="Yang X."/>
            <person name="Liu H."/>
            <person name="Ma Z."/>
            <person name="Zou Y."/>
            <person name="Zou M."/>
            <person name="Mao Y."/>
            <person name="Li X."/>
            <person name="Wang H."/>
            <person name="Chen T."/>
            <person name="Wang W."/>
            <person name="Yang R."/>
        </authorList>
    </citation>
    <scope>NUCLEOTIDE SEQUENCE [LARGE SCALE GENOMIC DNA]</scope>
    <source>
        <strain evidence="10">TTIB1903HZAU</strain>
        <tissue evidence="10">Muscle</tissue>
    </source>
</reference>
<evidence type="ECO:0000259" key="8">
    <source>
        <dbReference type="PROSITE" id="PS50026"/>
    </source>
</evidence>
<gene>
    <name evidence="10" type="ORF">E1301_Tti011042</name>
</gene>
<dbReference type="FunFam" id="2.10.25.10:FF:000038">
    <property type="entry name" value="Fibrillin 2"/>
    <property type="match status" value="1"/>
</dbReference>
<dbReference type="SMART" id="SM00179">
    <property type="entry name" value="EGF_CA"/>
    <property type="match status" value="6"/>
</dbReference>
<keyword evidence="3" id="KW-0677">Repeat</keyword>
<dbReference type="PROSITE" id="PS00010">
    <property type="entry name" value="ASX_HYDROXYL"/>
    <property type="match status" value="2"/>
</dbReference>
<keyword evidence="2 7" id="KW-0732">Signal</keyword>
<dbReference type="Gene3D" id="2.10.25.10">
    <property type="entry name" value="Laminin"/>
    <property type="match status" value="8"/>
</dbReference>
<feature type="disulfide bond" evidence="5">
    <location>
        <begin position="132"/>
        <end position="141"/>
    </location>
</feature>
<feature type="domain" description="EGF-like" evidence="8">
    <location>
        <begin position="519"/>
        <end position="555"/>
    </location>
</feature>
<dbReference type="PROSITE" id="PS01187">
    <property type="entry name" value="EGF_CA"/>
    <property type="match status" value="2"/>
</dbReference>
<feature type="domain" description="EMI" evidence="9">
    <location>
        <begin position="27"/>
        <end position="108"/>
    </location>
</feature>
<sequence>MRSVALLLWCLIVSLNGASPVDLQPDMPNVCEEQEMSMLGVKQPCVQAFTRMVKVWRQGCSPQRWCMGSERRTGYYTLYRQVYSMQMQTVYKCCPGWIQRGEERGCLHRLCSSGTCFNGGKCSETGDQVCQCPEGFEGPRCQYDIDECEELNGGCQQMCVNTLGSYHCECSVGFRIHADARTCIAVNSCSVKNGGCEHRCVDLGNEQYRCECHRDYQLKRDGKHCELKDPCQESNGGCSQICSSVNRQAQCSCTTGHRLATDRKTCDDIDECVSGQAKCAHGCVNMAGSFRCLCNPGFELGADGKQCYRIEMEIVNGCEKNNGGCSHHCEHTTSGPLCSCNQGYQLAEDLQTCIDTDECASGDACCSQHCTNYPAGYECSCEPGYTLSPSGCTCDDVDECLSETSGCSQYCVNSLGSFECFCQVGFRLDYDHRSCLPLYGSVLDEEDEDVVGDEDSEQDVLRLPDLLFRRPPQLLHYTAALRRPYDDDTHDFHSSHTHSLEQREELNAIIKTMCEDGSFGEDCSLTCEDCANRGVCSVQKDHCMCRAGWTGIICNESCPQGFYGKFCRRKCNCPNNGHCHRLYGGCLCAPGLYGKFCHLPCPKWTYGPGCSEECECHQKNAFSCDPQKGTCTCKPGFHGNGCQTECEEAFYGDGCRERCNCSVGDSCDPKTGECQKRCPPGYHGEKCLMECDAGQYGMNCKETCDCGGKSCDPQTGACRCPAGRTGPACETACPAGSFGSGCMFRCSCHSGSTCDPATGECKCPPGYSGHNCSAECPEGWYGAECITVCQCENGATCDRVSGACTCSPGWTGAGCEKNTNARGSAGLMSYHRPPSLRASAVKHILPAGTDHGHPLPDVLLGFTGRTARRCASAGTMPSATTSQAPAVAPPAGHRRNASWHAQREHLVRTVVSHVTAAIEGHVTQSAASADAHQVGLEPTANRDVERAPMDPTVKKDADVPMEADVTLGRDLVSANLDTLDPPVAPVVLQNGTGKTALRCVHVVKQDSVTQ</sequence>
<dbReference type="InterPro" id="IPR001881">
    <property type="entry name" value="EGF-like_Ca-bd_dom"/>
</dbReference>
<dbReference type="InterPro" id="IPR049883">
    <property type="entry name" value="NOTCH1_EGF-like"/>
</dbReference>
<feature type="domain" description="EGF-like" evidence="8">
    <location>
        <begin position="743"/>
        <end position="773"/>
    </location>
</feature>
<dbReference type="AlphaFoldDB" id="A0A5A9MZ87"/>
<evidence type="ECO:0000256" key="4">
    <source>
        <dbReference type="ARBA" id="ARBA00023157"/>
    </source>
</evidence>
<dbReference type="PROSITE" id="PS00022">
    <property type="entry name" value="EGF_1"/>
    <property type="match status" value="5"/>
</dbReference>
<dbReference type="SMART" id="SM00180">
    <property type="entry name" value="EGF_Lam"/>
    <property type="match status" value="6"/>
</dbReference>
<evidence type="ECO:0000256" key="1">
    <source>
        <dbReference type="ARBA" id="ARBA00022536"/>
    </source>
</evidence>
<dbReference type="SUPFAM" id="SSF57184">
    <property type="entry name" value="Growth factor receptor domain"/>
    <property type="match status" value="3"/>
</dbReference>
<dbReference type="GO" id="GO:0005509">
    <property type="term" value="F:calcium ion binding"/>
    <property type="evidence" value="ECO:0007669"/>
    <property type="project" value="InterPro"/>
</dbReference>
<dbReference type="InterPro" id="IPR009030">
    <property type="entry name" value="Growth_fac_rcpt_cys_sf"/>
</dbReference>
<evidence type="ECO:0000313" key="11">
    <source>
        <dbReference type="Proteomes" id="UP000324632"/>
    </source>
</evidence>
<dbReference type="FunFam" id="2.10.25.10:FF:000037">
    <property type="entry name" value="Signal peptide, CUB domain and EGF-like domain-containing 2"/>
    <property type="match status" value="2"/>
</dbReference>
<dbReference type="PANTHER" id="PTHR24035:SF138">
    <property type="entry name" value="MULTIPLE EPIDERMAL GROWTH FACTOR-LIKE DOMAINS PROTEIN 6"/>
    <property type="match status" value="1"/>
</dbReference>
<keyword evidence="1 5" id="KW-0245">EGF-like domain</keyword>
<feature type="compositionally biased region" description="Polar residues" evidence="6">
    <location>
        <begin position="875"/>
        <end position="884"/>
    </location>
</feature>
<comment type="caution">
    <text evidence="5">Lacks conserved residue(s) required for the propagation of feature annotation.</text>
</comment>
<dbReference type="InterPro" id="IPR052108">
    <property type="entry name" value="MEGF/SIB"/>
</dbReference>
<evidence type="ECO:0000256" key="6">
    <source>
        <dbReference type="SAM" id="MobiDB-lite"/>
    </source>
</evidence>
<dbReference type="PROSITE" id="PS51041">
    <property type="entry name" value="EMI"/>
    <property type="match status" value="1"/>
</dbReference>
<dbReference type="Pfam" id="PF14670">
    <property type="entry name" value="FXa_inhibition"/>
    <property type="match status" value="4"/>
</dbReference>
<dbReference type="InterPro" id="IPR002049">
    <property type="entry name" value="LE_dom"/>
</dbReference>
<dbReference type="PROSITE" id="PS50026">
    <property type="entry name" value="EGF_3"/>
    <property type="match status" value="4"/>
</dbReference>
<feature type="domain" description="EGF-like" evidence="8">
    <location>
        <begin position="781"/>
        <end position="816"/>
    </location>
</feature>
<dbReference type="InterPro" id="IPR018097">
    <property type="entry name" value="EGF_Ca-bd_CS"/>
</dbReference>
<dbReference type="Pfam" id="PF07645">
    <property type="entry name" value="EGF_CA"/>
    <property type="match status" value="3"/>
</dbReference>
<evidence type="ECO:0000313" key="10">
    <source>
        <dbReference type="EMBL" id="KAA0702185.1"/>
    </source>
</evidence>
<name>A0A5A9MZ87_9TELE</name>
<feature type="disulfide bond" evidence="5">
    <location>
        <begin position="763"/>
        <end position="772"/>
    </location>
</feature>
<dbReference type="FunFam" id="2.10.25.10:FF:001129">
    <property type="entry name" value="Predicted protein"/>
    <property type="match status" value="1"/>
</dbReference>
<comment type="caution">
    <text evidence="10">The sequence shown here is derived from an EMBL/GenBank/DDBJ whole genome shotgun (WGS) entry which is preliminary data.</text>
</comment>
<dbReference type="FunFam" id="2.170.300.10:FF:000002">
    <property type="entry name" value="Multiple epidermal growth factor-like domains 10"/>
    <property type="match status" value="1"/>
</dbReference>
<evidence type="ECO:0000256" key="3">
    <source>
        <dbReference type="ARBA" id="ARBA00022737"/>
    </source>
</evidence>
<feature type="disulfide bond" evidence="5">
    <location>
        <begin position="806"/>
        <end position="815"/>
    </location>
</feature>
<dbReference type="GO" id="GO:0030855">
    <property type="term" value="P:epithelial cell differentiation"/>
    <property type="evidence" value="ECO:0007669"/>
    <property type="project" value="UniProtKB-ARBA"/>
</dbReference>
<dbReference type="Gene3D" id="2.170.300.10">
    <property type="entry name" value="Tie2 ligand-binding domain superfamily"/>
    <property type="match status" value="2"/>
</dbReference>
<organism evidence="10 11">
    <name type="scientific">Triplophysa tibetana</name>
    <dbReference type="NCBI Taxonomy" id="1572043"/>
    <lineage>
        <taxon>Eukaryota</taxon>
        <taxon>Metazoa</taxon>
        <taxon>Chordata</taxon>
        <taxon>Craniata</taxon>
        <taxon>Vertebrata</taxon>
        <taxon>Euteleostomi</taxon>
        <taxon>Actinopterygii</taxon>
        <taxon>Neopterygii</taxon>
        <taxon>Teleostei</taxon>
        <taxon>Ostariophysi</taxon>
        <taxon>Cypriniformes</taxon>
        <taxon>Nemacheilidae</taxon>
        <taxon>Triplophysa</taxon>
    </lineage>
</organism>